<reference evidence="1 2" key="1">
    <citation type="journal article" date="2019" name="Genome Biol. Evol.">
        <title>Insights into the evolution of the New World diploid cottons (Gossypium, subgenus Houzingenia) based on genome sequencing.</title>
        <authorList>
            <person name="Grover C.E."/>
            <person name="Arick M.A. 2nd"/>
            <person name="Thrash A."/>
            <person name="Conover J.L."/>
            <person name="Sanders W.S."/>
            <person name="Peterson D.G."/>
            <person name="Frelichowski J.E."/>
            <person name="Scheffler J.A."/>
            <person name="Scheffler B.E."/>
            <person name="Wendel J.F."/>
        </authorList>
    </citation>
    <scope>NUCLEOTIDE SEQUENCE [LARGE SCALE GENOMIC DNA]</scope>
    <source>
        <strain evidence="1">185</strain>
        <tissue evidence="1">Leaf</tissue>
    </source>
</reference>
<name>A0A7J8XHG0_GOSAI</name>
<keyword evidence="2" id="KW-1185">Reference proteome</keyword>
<sequence>MQIQILFLPKHFRMSNAFALKKLSA</sequence>
<protein>
    <submittedName>
        <fullName evidence="1">Uncharacterized protein</fullName>
    </submittedName>
</protein>
<organism evidence="1 2">
    <name type="scientific">Gossypium aridum</name>
    <name type="common">American cotton</name>
    <name type="synonym">Erioxylum aridum</name>
    <dbReference type="NCBI Taxonomy" id="34290"/>
    <lineage>
        <taxon>Eukaryota</taxon>
        <taxon>Viridiplantae</taxon>
        <taxon>Streptophyta</taxon>
        <taxon>Embryophyta</taxon>
        <taxon>Tracheophyta</taxon>
        <taxon>Spermatophyta</taxon>
        <taxon>Magnoliopsida</taxon>
        <taxon>eudicotyledons</taxon>
        <taxon>Gunneridae</taxon>
        <taxon>Pentapetalae</taxon>
        <taxon>rosids</taxon>
        <taxon>malvids</taxon>
        <taxon>Malvales</taxon>
        <taxon>Malvaceae</taxon>
        <taxon>Malvoideae</taxon>
        <taxon>Gossypium</taxon>
    </lineage>
</organism>
<comment type="caution">
    <text evidence="1">The sequence shown here is derived from an EMBL/GenBank/DDBJ whole genome shotgun (WGS) entry which is preliminary data.</text>
</comment>
<evidence type="ECO:0000313" key="1">
    <source>
        <dbReference type="EMBL" id="MBA0686334.1"/>
    </source>
</evidence>
<dbReference type="Proteomes" id="UP000593577">
    <property type="component" value="Unassembled WGS sequence"/>
</dbReference>
<gene>
    <name evidence="1" type="ORF">Goari_013943</name>
</gene>
<dbReference type="AlphaFoldDB" id="A0A7J8XHG0"/>
<accession>A0A7J8XHG0</accession>
<proteinExistence type="predicted"/>
<dbReference type="EMBL" id="JABFAA010000007">
    <property type="protein sequence ID" value="MBA0686334.1"/>
    <property type="molecule type" value="Genomic_DNA"/>
</dbReference>
<evidence type="ECO:0000313" key="2">
    <source>
        <dbReference type="Proteomes" id="UP000593577"/>
    </source>
</evidence>